<dbReference type="EMBL" id="JBHTIZ010000023">
    <property type="protein sequence ID" value="MFD0984490.1"/>
    <property type="molecule type" value="Genomic_DNA"/>
</dbReference>
<protein>
    <submittedName>
        <fullName evidence="1">Uncharacterized protein</fullName>
    </submittedName>
</protein>
<gene>
    <name evidence="1" type="ORF">ACFQ0S_08400</name>
</gene>
<comment type="caution">
    <text evidence="1">The sequence shown here is derived from an EMBL/GenBank/DDBJ whole genome shotgun (WGS) entry which is preliminary data.</text>
</comment>
<keyword evidence="2" id="KW-1185">Reference proteome</keyword>
<evidence type="ECO:0000313" key="1">
    <source>
        <dbReference type="EMBL" id="MFD0984490.1"/>
    </source>
</evidence>
<dbReference type="RefSeq" id="WP_379819079.1">
    <property type="nucleotide sequence ID" value="NZ_JBHTIZ010000023.1"/>
</dbReference>
<reference evidence="2" key="1">
    <citation type="journal article" date="2019" name="Int. J. Syst. Evol. Microbiol.">
        <title>The Global Catalogue of Microorganisms (GCM) 10K type strain sequencing project: providing services to taxonomists for standard genome sequencing and annotation.</title>
        <authorList>
            <consortium name="The Broad Institute Genomics Platform"/>
            <consortium name="The Broad Institute Genome Sequencing Center for Infectious Disease"/>
            <person name="Wu L."/>
            <person name="Ma J."/>
        </authorList>
    </citation>
    <scope>NUCLEOTIDE SEQUENCE [LARGE SCALE GENOMIC DNA]</scope>
    <source>
        <strain evidence="2">CECT 7649</strain>
    </source>
</reference>
<name>A0ABW3J303_9FLAO</name>
<accession>A0ABW3J303</accession>
<proteinExistence type="predicted"/>
<sequence length="104" mass="11614">MQLVPTLLSYENSFTTLNSYKMIGVIDKEKKVKDPKVESQKIIDNHQKAAMHHEAAAMHHHEAAKHQMAGNSTMACGCNCKAKDQTDLAVKAQKKNKRKQAKIA</sequence>
<organism evidence="1 2">
    <name type="scientific">Flavobacterium myungsuense</name>
    <dbReference type="NCBI Taxonomy" id="651823"/>
    <lineage>
        <taxon>Bacteria</taxon>
        <taxon>Pseudomonadati</taxon>
        <taxon>Bacteroidota</taxon>
        <taxon>Flavobacteriia</taxon>
        <taxon>Flavobacteriales</taxon>
        <taxon>Flavobacteriaceae</taxon>
        <taxon>Flavobacterium</taxon>
    </lineage>
</organism>
<evidence type="ECO:0000313" key="2">
    <source>
        <dbReference type="Proteomes" id="UP001597051"/>
    </source>
</evidence>
<dbReference type="Proteomes" id="UP001597051">
    <property type="component" value="Unassembled WGS sequence"/>
</dbReference>